<dbReference type="InterPro" id="IPR036388">
    <property type="entry name" value="WH-like_DNA-bd_sf"/>
</dbReference>
<sequence length="111" mass="12542">MKYSYAEYVSLFKAISDQTRLKIVDLLSSGEMCACQLLDNFNITQPTLSYHMRILCESGIVTGRRDGAWMYYRINGAVIEAISDFLIEIKSNNEQGIGKSKDNCNCQISNL</sequence>
<name>A0A4Z0R032_9FIRM</name>
<accession>A0A4Z0R032</accession>
<dbReference type="GO" id="GO:0003677">
    <property type="term" value="F:DNA binding"/>
    <property type="evidence" value="ECO:0007669"/>
    <property type="project" value="UniProtKB-KW"/>
</dbReference>
<evidence type="ECO:0000313" key="5">
    <source>
        <dbReference type="EMBL" id="TGE35553.1"/>
    </source>
</evidence>
<dbReference type="PROSITE" id="PS50987">
    <property type="entry name" value="HTH_ARSR_2"/>
    <property type="match status" value="1"/>
</dbReference>
<dbReference type="Gene3D" id="1.10.10.10">
    <property type="entry name" value="Winged helix-like DNA-binding domain superfamily/Winged helix DNA-binding domain"/>
    <property type="match status" value="1"/>
</dbReference>
<dbReference type="AlphaFoldDB" id="A0A4Z0R032"/>
<evidence type="ECO:0000313" key="6">
    <source>
        <dbReference type="Proteomes" id="UP000298460"/>
    </source>
</evidence>
<dbReference type="NCBIfam" id="NF033788">
    <property type="entry name" value="HTH_metalloreg"/>
    <property type="match status" value="1"/>
</dbReference>
<dbReference type="PRINTS" id="PR00778">
    <property type="entry name" value="HTHARSR"/>
</dbReference>
<protein>
    <submittedName>
        <fullName evidence="5">ArsR family transcriptional regulator</fullName>
    </submittedName>
</protein>
<dbReference type="OrthoDB" id="9798835at2"/>
<dbReference type="InterPro" id="IPR011991">
    <property type="entry name" value="ArsR-like_HTH"/>
</dbReference>
<dbReference type="PANTHER" id="PTHR33154:SF18">
    <property type="entry name" value="ARSENICAL RESISTANCE OPERON REPRESSOR"/>
    <property type="match status" value="1"/>
</dbReference>
<dbReference type="SMART" id="SM00418">
    <property type="entry name" value="HTH_ARSR"/>
    <property type="match status" value="1"/>
</dbReference>
<comment type="caution">
    <text evidence="5">The sequence shown here is derived from an EMBL/GenBank/DDBJ whole genome shotgun (WGS) entry which is preliminary data.</text>
</comment>
<organism evidence="5 6">
    <name type="scientific">Desulfosporosinus fructosivorans</name>
    <dbReference type="NCBI Taxonomy" id="2018669"/>
    <lineage>
        <taxon>Bacteria</taxon>
        <taxon>Bacillati</taxon>
        <taxon>Bacillota</taxon>
        <taxon>Clostridia</taxon>
        <taxon>Eubacteriales</taxon>
        <taxon>Desulfitobacteriaceae</taxon>
        <taxon>Desulfosporosinus</taxon>
    </lineage>
</organism>
<feature type="domain" description="HTH arsR-type" evidence="4">
    <location>
        <begin position="1"/>
        <end position="94"/>
    </location>
</feature>
<dbReference type="InterPro" id="IPR051081">
    <property type="entry name" value="HTH_MetalResp_TranReg"/>
</dbReference>
<dbReference type="GO" id="GO:0003700">
    <property type="term" value="F:DNA-binding transcription factor activity"/>
    <property type="evidence" value="ECO:0007669"/>
    <property type="project" value="InterPro"/>
</dbReference>
<proteinExistence type="predicted"/>
<dbReference type="Proteomes" id="UP000298460">
    <property type="component" value="Unassembled WGS sequence"/>
</dbReference>
<dbReference type="EMBL" id="SPQQ01000013">
    <property type="protein sequence ID" value="TGE35553.1"/>
    <property type="molecule type" value="Genomic_DNA"/>
</dbReference>
<evidence type="ECO:0000256" key="3">
    <source>
        <dbReference type="ARBA" id="ARBA00023163"/>
    </source>
</evidence>
<dbReference type="RefSeq" id="WP_135551681.1">
    <property type="nucleotide sequence ID" value="NZ_SPQQ01000013.1"/>
</dbReference>
<dbReference type="CDD" id="cd00090">
    <property type="entry name" value="HTH_ARSR"/>
    <property type="match status" value="1"/>
</dbReference>
<reference evidence="5 6" key="1">
    <citation type="submission" date="2019-03" db="EMBL/GenBank/DDBJ databases">
        <title>Draft Genome Sequence of Desulfosporosinus fructosivorans Strain 63.6F, Isolated from Marine Sediment in the Baltic Sea.</title>
        <authorList>
            <person name="Hausmann B."/>
            <person name="Vandieken V."/>
            <person name="Pjevac P."/>
            <person name="Schreck K."/>
            <person name="Herbold C.W."/>
            <person name="Loy A."/>
        </authorList>
    </citation>
    <scope>NUCLEOTIDE SEQUENCE [LARGE SCALE GENOMIC DNA]</scope>
    <source>
        <strain evidence="5 6">63.6F</strain>
    </source>
</reference>
<dbReference type="SUPFAM" id="SSF46785">
    <property type="entry name" value="Winged helix' DNA-binding domain"/>
    <property type="match status" value="1"/>
</dbReference>
<evidence type="ECO:0000256" key="2">
    <source>
        <dbReference type="ARBA" id="ARBA00023125"/>
    </source>
</evidence>
<dbReference type="Pfam" id="PF01022">
    <property type="entry name" value="HTH_5"/>
    <property type="match status" value="1"/>
</dbReference>
<keyword evidence="6" id="KW-1185">Reference proteome</keyword>
<evidence type="ECO:0000256" key="1">
    <source>
        <dbReference type="ARBA" id="ARBA00023015"/>
    </source>
</evidence>
<keyword evidence="1" id="KW-0805">Transcription regulation</keyword>
<dbReference type="PANTHER" id="PTHR33154">
    <property type="entry name" value="TRANSCRIPTIONAL REGULATOR, ARSR FAMILY"/>
    <property type="match status" value="1"/>
</dbReference>
<dbReference type="InterPro" id="IPR001845">
    <property type="entry name" value="HTH_ArsR_DNA-bd_dom"/>
</dbReference>
<keyword evidence="3" id="KW-0804">Transcription</keyword>
<dbReference type="InterPro" id="IPR036390">
    <property type="entry name" value="WH_DNA-bd_sf"/>
</dbReference>
<gene>
    <name evidence="5" type="ORF">E4K67_24875</name>
</gene>
<keyword evidence="2" id="KW-0238">DNA-binding</keyword>
<evidence type="ECO:0000259" key="4">
    <source>
        <dbReference type="PROSITE" id="PS50987"/>
    </source>
</evidence>